<gene>
    <name evidence="1" type="ORF">C0Z16_34655</name>
</gene>
<reference evidence="1 2" key="1">
    <citation type="submission" date="2018-01" db="EMBL/GenBank/DDBJ databases">
        <title>Whole genome analyses suggest that Burkholderia sensu lato contains two further novel genera in the rhizoxinica-symbiotica group Mycetohabitans gen. nov., and Trinickia gen. nov.: implications for the evolution of diazotrophy and nodulation in the Burkholderiaceae.</title>
        <authorList>
            <person name="Estrada-de los Santos P."/>
            <person name="Palmer M."/>
            <person name="Chavez-Ramirez B."/>
            <person name="Beukes C."/>
            <person name="Steenkamp E.T."/>
            <person name="Hirsch A.M."/>
            <person name="Manyaka P."/>
            <person name="Maluk M."/>
            <person name="Lafos M."/>
            <person name="Crook M."/>
            <person name="Gross E."/>
            <person name="Simon M.F."/>
            <person name="Bueno dos Reis Junior F."/>
            <person name="Poole P.S."/>
            <person name="Venter S.N."/>
            <person name="James E.K."/>
        </authorList>
    </citation>
    <scope>NUCLEOTIDE SEQUENCE [LARGE SCALE GENOMIC DNA]</scope>
    <source>
        <strain evidence="1 2">WSM 3937</strain>
    </source>
</reference>
<sequence>MESTTFDSGNKRYVLLPGDLSTRLPPAARERDDGYGWLCDRGCSERGLIPDFGTGSHEFIALFLGRTAQAC</sequence>
<dbReference type="Proteomes" id="UP000235659">
    <property type="component" value="Unassembled WGS sequence"/>
</dbReference>
<proteinExistence type="predicted"/>
<evidence type="ECO:0000313" key="2">
    <source>
        <dbReference type="Proteomes" id="UP000235659"/>
    </source>
</evidence>
<name>A0ABX4UU40_9BURK</name>
<comment type="caution">
    <text evidence="1">The sequence shown here is derived from an EMBL/GenBank/DDBJ whole genome shotgun (WGS) entry which is preliminary data.</text>
</comment>
<accession>A0ABX4UU40</accession>
<keyword evidence="2" id="KW-1185">Reference proteome</keyword>
<organism evidence="1 2">
    <name type="scientific">Paraburkholderia rhynchosiae</name>
    <dbReference type="NCBI Taxonomy" id="487049"/>
    <lineage>
        <taxon>Bacteria</taxon>
        <taxon>Pseudomonadati</taxon>
        <taxon>Pseudomonadota</taxon>
        <taxon>Betaproteobacteria</taxon>
        <taxon>Burkholderiales</taxon>
        <taxon>Burkholderiaceae</taxon>
        <taxon>Paraburkholderia</taxon>
    </lineage>
</organism>
<dbReference type="EMBL" id="PNXY01000053">
    <property type="protein sequence ID" value="PMS20532.1"/>
    <property type="molecule type" value="Genomic_DNA"/>
</dbReference>
<evidence type="ECO:0000313" key="1">
    <source>
        <dbReference type="EMBL" id="PMS20532.1"/>
    </source>
</evidence>
<protein>
    <submittedName>
        <fullName evidence="1">Uncharacterized protein</fullName>
    </submittedName>
</protein>